<evidence type="ECO:0000313" key="7">
    <source>
        <dbReference type="Proteomes" id="UP000188388"/>
    </source>
</evidence>
<dbReference type="RefSeq" id="WP_077380034.1">
    <property type="nucleotide sequence ID" value="NZ_FTPD01000023.1"/>
</dbReference>
<feature type="domain" description="Glycosyl hydrolase 94 supersandwich" evidence="4">
    <location>
        <begin position="23"/>
        <end position="292"/>
    </location>
</feature>
<evidence type="ECO:0000259" key="4">
    <source>
        <dbReference type="Pfam" id="PF06165"/>
    </source>
</evidence>
<dbReference type="InterPro" id="IPR011013">
    <property type="entry name" value="Gal_mutarotase_sf_dom"/>
</dbReference>
<name>A0A1R3VAD1_9HYPH</name>
<feature type="region of interest" description="Disordered" evidence="3">
    <location>
        <begin position="1"/>
        <end position="25"/>
    </location>
</feature>
<evidence type="ECO:0000256" key="1">
    <source>
        <dbReference type="ARBA" id="ARBA00022676"/>
    </source>
</evidence>
<dbReference type="GO" id="GO:0005975">
    <property type="term" value="P:carbohydrate metabolic process"/>
    <property type="evidence" value="ECO:0007669"/>
    <property type="project" value="InterPro"/>
</dbReference>
<keyword evidence="1" id="KW-0328">Glycosyltransferase</keyword>
<dbReference type="Gene3D" id="2.60.420.10">
    <property type="entry name" value="Maltose phosphorylase, domain 3"/>
    <property type="match status" value="1"/>
</dbReference>
<dbReference type="InterPro" id="IPR052047">
    <property type="entry name" value="GH94_Enzymes"/>
</dbReference>
<feature type="domain" description="Glycosyl hydrolase 94 catalytic" evidence="5">
    <location>
        <begin position="805"/>
        <end position="1228"/>
    </location>
</feature>
<dbReference type="Pfam" id="PF06165">
    <property type="entry name" value="GH94_b-supersand"/>
    <property type="match status" value="2"/>
</dbReference>
<dbReference type="InterPro" id="IPR012341">
    <property type="entry name" value="6hp_glycosidase-like_sf"/>
</dbReference>
<accession>A0A1R3VAD1</accession>
<dbReference type="SUPFAM" id="SSF74650">
    <property type="entry name" value="Galactose mutarotase-like"/>
    <property type="match status" value="2"/>
</dbReference>
<dbReference type="Proteomes" id="UP000188388">
    <property type="component" value="Unassembled WGS sequence"/>
</dbReference>
<dbReference type="PANTHER" id="PTHR37469:SF2">
    <property type="entry name" value="CELLOBIONIC ACID PHOSPHORYLASE"/>
    <property type="match status" value="1"/>
</dbReference>
<dbReference type="Pfam" id="PF17167">
    <property type="entry name" value="Glyco_hydro_94"/>
    <property type="match status" value="1"/>
</dbReference>
<dbReference type="Gene3D" id="1.50.10.10">
    <property type="match status" value="1"/>
</dbReference>
<dbReference type="InterPro" id="IPR008928">
    <property type="entry name" value="6-hairpin_glycosidase_sf"/>
</dbReference>
<dbReference type="InterPro" id="IPR037820">
    <property type="entry name" value="GH94N_NdvB"/>
</dbReference>
<dbReference type="GO" id="GO:0016757">
    <property type="term" value="F:glycosyltransferase activity"/>
    <property type="evidence" value="ECO:0007669"/>
    <property type="project" value="UniProtKB-KW"/>
</dbReference>
<dbReference type="InterPro" id="IPR010383">
    <property type="entry name" value="Glyco_hydrolase_94_b-supersand"/>
</dbReference>
<gene>
    <name evidence="6" type="ORF">BQ8794_30204</name>
</gene>
<evidence type="ECO:0000259" key="5">
    <source>
        <dbReference type="Pfam" id="PF17167"/>
    </source>
</evidence>
<dbReference type="EMBL" id="FTPD01000023">
    <property type="protein sequence ID" value="SIT56755.1"/>
    <property type="molecule type" value="Genomic_DNA"/>
</dbReference>
<organism evidence="6 7">
    <name type="scientific">Mesorhizobium prunaredense</name>
    <dbReference type="NCBI Taxonomy" id="1631249"/>
    <lineage>
        <taxon>Bacteria</taxon>
        <taxon>Pseudomonadati</taxon>
        <taxon>Pseudomonadota</taxon>
        <taxon>Alphaproteobacteria</taxon>
        <taxon>Hyphomicrobiales</taxon>
        <taxon>Phyllobacteriaceae</taxon>
        <taxon>Mesorhizobium</taxon>
    </lineage>
</organism>
<dbReference type="InterPro" id="IPR037018">
    <property type="entry name" value="GH65_N"/>
</dbReference>
<feature type="domain" description="Glycosyl hydrolase 94 supersandwich" evidence="4">
    <location>
        <begin position="532"/>
        <end position="790"/>
    </location>
</feature>
<evidence type="ECO:0000256" key="3">
    <source>
        <dbReference type="SAM" id="MobiDB-lite"/>
    </source>
</evidence>
<evidence type="ECO:0000313" key="6">
    <source>
        <dbReference type="EMBL" id="SIT56755.1"/>
    </source>
</evidence>
<protein>
    <submittedName>
        <fullName evidence="6">Glycosyltransferase 36</fullName>
    </submittedName>
</protein>
<dbReference type="PANTHER" id="PTHR37469">
    <property type="entry name" value="CELLOBIONIC ACID PHOSPHORYLASE-RELATED"/>
    <property type="match status" value="1"/>
</dbReference>
<keyword evidence="2 6" id="KW-0808">Transferase</keyword>
<dbReference type="STRING" id="1631249.BQ8794_30204"/>
<keyword evidence="7" id="KW-1185">Reference proteome</keyword>
<dbReference type="GO" id="GO:0030246">
    <property type="term" value="F:carbohydrate binding"/>
    <property type="evidence" value="ECO:0007669"/>
    <property type="project" value="InterPro"/>
</dbReference>
<dbReference type="SUPFAM" id="SSF48208">
    <property type="entry name" value="Six-hairpin glycosidases"/>
    <property type="match status" value="1"/>
</dbReference>
<dbReference type="CDD" id="cd11753">
    <property type="entry name" value="GH94N_ChvB_NdvB_2_like"/>
    <property type="match status" value="1"/>
</dbReference>
<dbReference type="InterPro" id="IPR033432">
    <property type="entry name" value="GH94_catalytic"/>
</dbReference>
<reference evidence="7" key="1">
    <citation type="submission" date="2017-01" db="EMBL/GenBank/DDBJ databases">
        <authorList>
            <person name="Brunel B."/>
        </authorList>
    </citation>
    <scope>NUCLEOTIDE SEQUENCE [LARGE SCALE GENOMIC DNA]</scope>
</reference>
<proteinExistence type="predicted"/>
<dbReference type="Gene3D" id="2.70.98.40">
    <property type="entry name" value="Glycoside hydrolase, family 65, N-terminal domain"/>
    <property type="match status" value="2"/>
</dbReference>
<dbReference type="SMART" id="SM01068">
    <property type="entry name" value="CBM_X"/>
    <property type="match status" value="2"/>
</dbReference>
<dbReference type="CDD" id="cd11756">
    <property type="entry name" value="GH94N_ChvB_NdvB_1_like"/>
    <property type="match status" value="1"/>
</dbReference>
<sequence length="1305" mass="144180">MAKSIHGDSAPEPTRHSSAPESMDPAPTVALLSNGRYSVMLTATGAGWGTWKDLDVTRWREDVTRDCWGQFCYVRDQADNTPWSIGKQPLFRPHNIYTHTFHGDRAEFRCRAEDIEISWKVCVAPDVDAEVRALTIVNHGRKARTLELTSYSEICLNNRRADRAHPTFAKLFVETQYDEATGALFARRRPRDAKEKPIWAVHVSSSSQQVGQVVEYETDRRKFLGRGRTAENPTIFDAGAALSGTTGPVLDPVFCLRRTVHLEAGDTARVAFVTGAGDNHQAVRAIAERFSSIDAVDKTFREASETYQAELHDLKLTLDKVSLFNRLVGSIAFANPALRQATAFKKNHFFDRAALWSHGISGDLPIVLVRIEGNGDKTLVREVTKGHGFIRRRGLQFDLVLLDTRGASSAKQLVKRLQAGKAAETLGKPGGIFVLSAGTASDDQITAIAAAARVILSSNSGSLANQLDRPYAVEVETPPGRISAARAGETLTRPAAIPPKDLLYWNGFGGFAPDGREYVIVVDGVNSQAPSLPPAPWSNVIANPRFGCLTTEAGLGYTWSGNSQMNRLTPWSNDPVSDTPGEVVYLRDEETGEIWTPTPLPLGHRAVVTVHHGQGYSRYESISRALDHKLTVYVPPNGEIKIVHLELTNDDSRPRQISATYFAEWVLGTHREDAAMQVVCERDVESGAIVAHNAWGGDFAGKLAFVAASQVASSATSDRAEFLGKYGSVSRPAALQRTSLAERFGTLEDPCAALMVDILLEPGDTKDVIFVLGQAAGLEQVRRLVREHADVDRARESFAALSRQWDDILNATQVSTPDIGFNLMMNRWLLYQVLSCRVWARSGFYQSGGAYGFRDQLQDVMALVHCAPNETRSHILRAAARQFEEGDVQHWWHPPSGIGVRTRMTDDLYFLPFVVHHYVSTTGDIGLLDEQIPFIRSPLLKKDQDEDFNRPDTSEQIAAIYEHCIRALEHGFRLGRHGLPLMGTGDWNDGMNKVGAEGRGESVWNGWFFLTVLKSFATISAARGDESCAAWCRERAETLRVALEANAWDGTWYRRAYFDDGTPLGSSLNDECQIDAIPQAWAVISGEADVERASTAMHAVHERLVRQEDKLIALFEPPFDNGPLQPGYIKGYVPGIRENGGQYTHAAAWVVWATALQGDGDRAMHLWNLINPICHGATRDQVERYMVEPYVVSADVYGAPPHTGRGGWTWYTGSASWLYRAGLEAILGLRRDGPILRFEPCVPTRWPDYGLSYRYGSALYRIRFDNSKSVGRGVQSVMMDGSLLTDGNVPLTDDGLTHDVRVVIG</sequence>
<dbReference type="InterPro" id="IPR037824">
    <property type="entry name" value="GH94N_2_NdvB"/>
</dbReference>
<evidence type="ECO:0000256" key="2">
    <source>
        <dbReference type="ARBA" id="ARBA00022679"/>
    </source>
</evidence>